<feature type="transmembrane region" description="Helical" evidence="6">
    <location>
        <begin position="284"/>
        <end position="302"/>
    </location>
</feature>
<evidence type="ECO:0000256" key="6">
    <source>
        <dbReference type="SAM" id="Phobius"/>
    </source>
</evidence>
<evidence type="ECO:0000256" key="4">
    <source>
        <dbReference type="ARBA" id="ARBA00022989"/>
    </source>
</evidence>
<dbReference type="RefSeq" id="WP_035378710.1">
    <property type="nucleotide sequence ID" value="NZ_CP022699.1"/>
</dbReference>
<sequence>MTANRIRTPRIVERVMAYASLGLPPLFWAGNFIVSRAVRDLTAPLTLLTVRWVVAFVCLSPFALPIMRRDAPRYWQHRWLMLGTALTGIVGFNALIYVGVRTTTASNALLMNALIPLMIVFFGAIFYRQRLTLAQGAGLILSLLGVFTLVLHGQWSQWSALALVPGDAVVLAAMACFAFYTLWIRRLPADLDRLGVLGAHITIGVCLLLPLWFIAPISATSAHWTISFAAAALYVGIFPSVLAYLLYMRAVRFFGAERAGLSIHLIPAFGVILSTLFLHERLHLWHATGIVAIALGLVCSSFRQASAPPTNGGDVSHVREV</sequence>
<dbReference type="Pfam" id="PF00892">
    <property type="entry name" value="EamA"/>
    <property type="match status" value="2"/>
</dbReference>
<evidence type="ECO:0000256" key="5">
    <source>
        <dbReference type="ARBA" id="ARBA00023136"/>
    </source>
</evidence>
<keyword evidence="4 6" id="KW-1133">Transmembrane helix</keyword>
<evidence type="ECO:0000256" key="2">
    <source>
        <dbReference type="ARBA" id="ARBA00007362"/>
    </source>
</evidence>
<feature type="transmembrane region" description="Helical" evidence="6">
    <location>
        <begin position="46"/>
        <end position="67"/>
    </location>
</feature>
<dbReference type="AlphaFoldDB" id="A0A094ZRI3"/>
<dbReference type="EMBL" id="JOKM01000029">
    <property type="protein sequence ID" value="KGB24786.1"/>
    <property type="molecule type" value="Genomic_DNA"/>
</dbReference>
<feature type="transmembrane region" description="Helical" evidence="6">
    <location>
        <begin position="106"/>
        <end position="126"/>
    </location>
</feature>
<dbReference type="InterPro" id="IPR050638">
    <property type="entry name" value="AA-Vitamin_Transporters"/>
</dbReference>
<evidence type="ECO:0000313" key="11">
    <source>
        <dbReference type="Proteomes" id="UP000220394"/>
    </source>
</evidence>
<proteinExistence type="inferred from homology"/>
<evidence type="ECO:0000256" key="3">
    <source>
        <dbReference type="ARBA" id="ARBA00022692"/>
    </source>
</evidence>
<keyword evidence="10" id="KW-1185">Reference proteome</keyword>
<protein>
    <submittedName>
        <fullName evidence="8">EamA/RhaT family transporter</fullName>
    </submittedName>
    <submittedName>
        <fullName evidence="9">Permease of the drug/metabolite transporter (DMT) superfamily</fullName>
    </submittedName>
</protein>
<feature type="transmembrane region" description="Helical" evidence="6">
    <location>
        <begin position="194"/>
        <end position="214"/>
    </location>
</feature>
<dbReference type="KEGG" id="ato:CIW82_14275"/>
<reference evidence="9 10" key="1">
    <citation type="submission" date="2014-06" db="EMBL/GenBank/DDBJ databases">
        <title>Functional and comparative genomic analyses of the Drosophila gut microbiota identify candidate symbiosis factors.</title>
        <authorList>
            <person name="Newell P.D."/>
            <person name="Chaston J.M."/>
            <person name="Douglas A.E."/>
        </authorList>
    </citation>
    <scope>NUCLEOTIDE SEQUENCE [LARGE SCALE GENOMIC DNA]</scope>
    <source>
        <strain evidence="9 10">DmCS_006</strain>
    </source>
</reference>
<feature type="transmembrane region" description="Helical" evidence="6">
    <location>
        <begin position="15"/>
        <end position="34"/>
    </location>
</feature>
<dbReference type="GeneID" id="89478693"/>
<evidence type="ECO:0000259" key="7">
    <source>
        <dbReference type="Pfam" id="PF00892"/>
    </source>
</evidence>
<dbReference type="Gene3D" id="1.10.3730.20">
    <property type="match status" value="1"/>
</dbReference>
<dbReference type="PANTHER" id="PTHR32322">
    <property type="entry name" value="INNER MEMBRANE TRANSPORTER"/>
    <property type="match status" value="1"/>
</dbReference>
<name>A0A094ZRI3_9PROT</name>
<gene>
    <name evidence="9" type="ORF">AtDm6_1035</name>
    <name evidence="8" type="ORF">CIW82_14275</name>
</gene>
<evidence type="ECO:0000313" key="8">
    <source>
        <dbReference type="EMBL" id="ATJ91683.1"/>
    </source>
</evidence>
<dbReference type="GO" id="GO:0016020">
    <property type="term" value="C:membrane"/>
    <property type="evidence" value="ECO:0007669"/>
    <property type="project" value="UniProtKB-SubCell"/>
</dbReference>
<feature type="transmembrane region" description="Helical" evidence="6">
    <location>
        <begin position="79"/>
        <end position="100"/>
    </location>
</feature>
<accession>A0A094ZRI3</accession>
<keyword evidence="5 6" id="KW-0472">Membrane</keyword>
<comment type="subcellular location">
    <subcellularLocation>
        <location evidence="1">Membrane</location>
        <topology evidence="1">Multi-pass membrane protein</topology>
    </subcellularLocation>
</comment>
<evidence type="ECO:0000313" key="9">
    <source>
        <dbReference type="EMBL" id="KGB24786.1"/>
    </source>
</evidence>
<comment type="similarity">
    <text evidence="2">Belongs to the EamA transporter family.</text>
</comment>
<dbReference type="EMBL" id="CP022699">
    <property type="protein sequence ID" value="ATJ91683.1"/>
    <property type="molecule type" value="Genomic_DNA"/>
</dbReference>
<dbReference type="PANTHER" id="PTHR32322:SF2">
    <property type="entry name" value="EAMA DOMAIN-CONTAINING PROTEIN"/>
    <property type="match status" value="1"/>
</dbReference>
<feature type="transmembrane region" description="Helical" evidence="6">
    <location>
        <begin position="259"/>
        <end position="278"/>
    </location>
</feature>
<dbReference type="InterPro" id="IPR000620">
    <property type="entry name" value="EamA_dom"/>
</dbReference>
<dbReference type="Proteomes" id="UP000029448">
    <property type="component" value="Unassembled WGS sequence"/>
</dbReference>
<dbReference type="InterPro" id="IPR037185">
    <property type="entry name" value="EmrE-like"/>
</dbReference>
<reference evidence="8 11" key="2">
    <citation type="submission" date="2017-08" db="EMBL/GenBank/DDBJ databases">
        <title>Complete Genome Sequence of Acetobacter tropicalis Oregon-R-modENCODE STRAIN BDGP1, an acetic acid bacterium isolated from Drosophila melanogaster gut.</title>
        <authorList>
            <person name="Wan K.H."/>
            <person name="Yu C."/>
            <person name="Park S."/>
            <person name="Hammonds A.S."/>
            <person name="Booth B.W."/>
            <person name="Celniker S.E."/>
        </authorList>
    </citation>
    <scope>NUCLEOTIDE SEQUENCE [LARGE SCALE GENOMIC DNA]</scope>
    <source>
        <strain evidence="8 11">BDGP1</strain>
    </source>
</reference>
<dbReference type="PATRIC" id="fig|104102.7.peg.1030"/>
<dbReference type="SUPFAM" id="SSF103481">
    <property type="entry name" value="Multidrug resistance efflux transporter EmrE"/>
    <property type="match status" value="2"/>
</dbReference>
<dbReference type="Proteomes" id="UP000220394">
    <property type="component" value="Chromosome"/>
</dbReference>
<feature type="transmembrane region" description="Helical" evidence="6">
    <location>
        <begin position="158"/>
        <end position="182"/>
    </location>
</feature>
<keyword evidence="3 6" id="KW-0812">Transmembrane</keyword>
<organism evidence="9 10">
    <name type="scientific">Acetobacter tropicalis</name>
    <dbReference type="NCBI Taxonomy" id="104102"/>
    <lineage>
        <taxon>Bacteria</taxon>
        <taxon>Pseudomonadati</taxon>
        <taxon>Pseudomonadota</taxon>
        <taxon>Alphaproteobacteria</taxon>
        <taxon>Acetobacterales</taxon>
        <taxon>Acetobacteraceae</taxon>
        <taxon>Acetobacter</taxon>
    </lineage>
</organism>
<feature type="transmembrane region" description="Helical" evidence="6">
    <location>
        <begin position="226"/>
        <end position="247"/>
    </location>
</feature>
<dbReference type="STRING" id="104102.AtDm6_1035"/>
<evidence type="ECO:0000256" key="1">
    <source>
        <dbReference type="ARBA" id="ARBA00004141"/>
    </source>
</evidence>
<feature type="domain" description="EamA" evidence="7">
    <location>
        <begin position="24"/>
        <end position="150"/>
    </location>
</feature>
<evidence type="ECO:0000313" key="10">
    <source>
        <dbReference type="Proteomes" id="UP000029448"/>
    </source>
</evidence>
<feature type="domain" description="EamA" evidence="7">
    <location>
        <begin position="166"/>
        <end position="301"/>
    </location>
</feature>
<feature type="transmembrane region" description="Helical" evidence="6">
    <location>
        <begin position="133"/>
        <end position="152"/>
    </location>
</feature>